<keyword evidence="1" id="KW-0732">Signal</keyword>
<evidence type="ECO:0000313" key="2">
    <source>
        <dbReference type="EMBL" id="KAF4306763.1"/>
    </source>
</evidence>
<accession>A0A8H4N4D7</accession>
<evidence type="ECO:0000313" key="3">
    <source>
        <dbReference type="Proteomes" id="UP000572817"/>
    </source>
</evidence>
<organism evidence="2 3">
    <name type="scientific">Botryosphaeria dothidea</name>
    <dbReference type="NCBI Taxonomy" id="55169"/>
    <lineage>
        <taxon>Eukaryota</taxon>
        <taxon>Fungi</taxon>
        <taxon>Dikarya</taxon>
        <taxon>Ascomycota</taxon>
        <taxon>Pezizomycotina</taxon>
        <taxon>Dothideomycetes</taxon>
        <taxon>Dothideomycetes incertae sedis</taxon>
        <taxon>Botryosphaeriales</taxon>
        <taxon>Botryosphaeriaceae</taxon>
        <taxon>Botryosphaeria</taxon>
    </lineage>
</organism>
<dbReference type="AlphaFoldDB" id="A0A8H4N4D7"/>
<feature type="chain" id="PRO_5034103072" description="Fungal calcium binding protein domain-containing protein" evidence="1">
    <location>
        <begin position="20"/>
        <end position="107"/>
    </location>
</feature>
<dbReference type="OrthoDB" id="3912091at2759"/>
<gene>
    <name evidence="2" type="ORF">GTA08_BOTSDO05958</name>
</gene>
<proteinExistence type="predicted"/>
<reference evidence="2" key="1">
    <citation type="submission" date="2020-04" db="EMBL/GenBank/DDBJ databases">
        <title>Genome Assembly and Annotation of Botryosphaeria dothidea sdau 11-99, a Latent Pathogen of Apple Fruit Ring Rot in China.</title>
        <authorList>
            <person name="Yu C."/>
            <person name="Diao Y."/>
            <person name="Lu Q."/>
            <person name="Zhao J."/>
            <person name="Cui S."/>
            <person name="Peng C."/>
            <person name="He B."/>
            <person name="Liu H."/>
        </authorList>
    </citation>
    <scope>NUCLEOTIDE SEQUENCE [LARGE SCALE GENOMIC DNA]</scope>
    <source>
        <strain evidence="2">Sdau11-99</strain>
    </source>
</reference>
<comment type="caution">
    <text evidence="2">The sequence shown here is derived from an EMBL/GenBank/DDBJ whole genome shotgun (WGS) entry which is preliminary data.</text>
</comment>
<feature type="signal peptide" evidence="1">
    <location>
        <begin position="1"/>
        <end position="19"/>
    </location>
</feature>
<evidence type="ECO:0000256" key="1">
    <source>
        <dbReference type="SAM" id="SignalP"/>
    </source>
</evidence>
<keyword evidence="3" id="KW-1185">Reference proteome</keyword>
<sequence>MMFNTFAIMTSVLAMTTLAMPNDLVVRKRQEETTALAQNLEFAIKSSSCSLLGCATVAASSVCIVGAIVEKDPVNLISCVAGDIGAVCSCSGCIDKLDTFLTEHSLC</sequence>
<dbReference type="EMBL" id="WWBZ02000033">
    <property type="protein sequence ID" value="KAF4306763.1"/>
    <property type="molecule type" value="Genomic_DNA"/>
</dbReference>
<dbReference type="Proteomes" id="UP000572817">
    <property type="component" value="Unassembled WGS sequence"/>
</dbReference>
<evidence type="ECO:0008006" key="4">
    <source>
        <dbReference type="Google" id="ProtNLM"/>
    </source>
</evidence>
<protein>
    <recommendedName>
        <fullName evidence="4">Fungal calcium binding protein domain-containing protein</fullName>
    </recommendedName>
</protein>
<name>A0A8H4N4D7_9PEZI</name>